<dbReference type="Proteomes" id="UP000030753">
    <property type="component" value="Unassembled WGS sequence"/>
</dbReference>
<evidence type="ECO:0000313" key="1">
    <source>
        <dbReference type="EMBL" id="EWY80025.1"/>
    </source>
</evidence>
<gene>
    <name evidence="1" type="ORF">FOYG_16823</name>
</gene>
<name>W9HGC9_FUSOX</name>
<sequence>MKGVHFDSFGVRIGIIFEPPGAAIGLSGQLHIGDAGSSAQVVLDDDKFVVVCELVEEVPNPLYISVYVPQMHLAGVLTVFTDAPSPFDVPVTFTDLSFLWSENPMESVALPDGLLSNMGYGFSAAANILGFSFYGGLEINLNNGLTADLRWLSTQELSAETHCCNETLLPYHFPRRDGY</sequence>
<organism evidence="1 2">
    <name type="scientific">Fusarium oxysporum NRRL 32931</name>
    <dbReference type="NCBI Taxonomy" id="660029"/>
    <lineage>
        <taxon>Eukaryota</taxon>
        <taxon>Fungi</taxon>
        <taxon>Dikarya</taxon>
        <taxon>Ascomycota</taxon>
        <taxon>Pezizomycotina</taxon>
        <taxon>Sordariomycetes</taxon>
        <taxon>Hypocreomycetidae</taxon>
        <taxon>Hypocreales</taxon>
        <taxon>Nectriaceae</taxon>
        <taxon>Fusarium</taxon>
        <taxon>Fusarium oxysporum species complex</taxon>
    </lineage>
</organism>
<accession>W9HGC9</accession>
<reference evidence="1 2" key="1">
    <citation type="submission" date="2011-06" db="EMBL/GenBank/DDBJ databases">
        <title>The Genome Sequence of Fusarium oxysporum FOSC 3-a.</title>
        <authorList>
            <consortium name="The Broad Institute Genome Sequencing Platform"/>
            <person name="Ma L.-J."/>
            <person name="Gale L.R."/>
            <person name="Schwartz D.C."/>
            <person name="Zhou S."/>
            <person name="Corby-Kistler H."/>
            <person name="Young S.K."/>
            <person name="Zeng Q."/>
            <person name="Gargeya S."/>
            <person name="Fitzgerald M."/>
            <person name="Haas B."/>
            <person name="Abouelleil A."/>
            <person name="Alvarado L."/>
            <person name="Arachchi H.M."/>
            <person name="Berlin A."/>
            <person name="Brown A."/>
            <person name="Chapman S.B."/>
            <person name="Chen Z."/>
            <person name="Dunbar C."/>
            <person name="Freedman E."/>
            <person name="Gearin G."/>
            <person name="Gellesch M."/>
            <person name="Goldberg J."/>
            <person name="Griggs A."/>
            <person name="Gujja S."/>
            <person name="Heiman D."/>
            <person name="Howarth C."/>
            <person name="Larson L."/>
            <person name="Lui A."/>
            <person name="MacDonald P.J.P."/>
            <person name="Mehta T."/>
            <person name="Montmayeur A."/>
            <person name="Murphy C."/>
            <person name="Neiman D."/>
            <person name="Pearson M."/>
            <person name="Priest M."/>
            <person name="Roberts A."/>
            <person name="Saif S."/>
            <person name="Shea T."/>
            <person name="Shenoy N."/>
            <person name="Sisk P."/>
            <person name="Stolte C."/>
            <person name="Sykes S."/>
            <person name="Wortman J."/>
            <person name="Nusbaum C."/>
            <person name="Birren B."/>
        </authorList>
    </citation>
    <scope>NUCLEOTIDE SEQUENCE [LARGE SCALE GENOMIC DNA]</scope>
    <source>
        <strain evidence="2">FOSC 3-a</strain>
    </source>
</reference>
<protein>
    <submittedName>
        <fullName evidence="1">Uncharacterized protein</fullName>
    </submittedName>
</protein>
<dbReference type="OrthoDB" id="4978489at2759"/>
<dbReference type="EMBL" id="JH717851">
    <property type="protein sequence ID" value="EWY80025.1"/>
    <property type="molecule type" value="Genomic_DNA"/>
</dbReference>
<proteinExistence type="predicted"/>
<dbReference type="AlphaFoldDB" id="W9HGC9"/>
<dbReference type="HOGENOM" id="CLU_1503486_0_0_1"/>
<evidence type="ECO:0000313" key="2">
    <source>
        <dbReference type="Proteomes" id="UP000030753"/>
    </source>
</evidence>